<comment type="caution">
    <text evidence="2">The sequence shown here is derived from an EMBL/GenBank/DDBJ whole genome shotgun (WGS) entry which is preliminary data.</text>
</comment>
<dbReference type="RefSeq" id="WP_305109284.1">
    <property type="nucleotide sequence ID" value="NZ_JAUTWS010000268.1"/>
</dbReference>
<gene>
    <name evidence="2" type="ORF">Q7A36_39595</name>
</gene>
<dbReference type="Proteomes" id="UP001243009">
    <property type="component" value="Unassembled WGS sequence"/>
</dbReference>
<evidence type="ECO:0000256" key="1">
    <source>
        <dbReference type="SAM" id="MobiDB-lite"/>
    </source>
</evidence>
<organism evidence="2 3">
    <name type="scientific">Paracraurococcus lichenis</name>
    <dbReference type="NCBI Taxonomy" id="3064888"/>
    <lineage>
        <taxon>Bacteria</taxon>
        <taxon>Pseudomonadati</taxon>
        <taxon>Pseudomonadota</taxon>
        <taxon>Alphaproteobacteria</taxon>
        <taxon>Acetobacterales</taxon>
        <taxon>Roseomonadaceae</taxon>
        <taxon>Paracraurococcus</taxon>
    </lineage>
</organism>
<feature type="compositionally biased region" description="Basic and acidic residues" evidence="1">
    <location>
        <begin position="1"/>
        <end position="13"/>
    </location>
</feature>
<keyword evidence="3" id="KW-1185">Reference proteome</keyword>
<feature type="region of interest" description="Disordered" evidence="1">
    <location>
        <begin position="1"/>
        <end position="24"/>
    </location>
</feature>
<sequence length="74" mass="8209">MQRCPDRRREKSASRTPQAELFALPGAASDPVGAVWPALPEGTRQALTGLLARLLLERSPRVGYQRQQQPELQS</sequence>
<evidence type="ECO:0000313" key="2">
    <source>
        <dbReference type="EMBL" id="MDO9714452.1"/>
    </source>
</evidence>
<name>A0ABT9EE06_9PROT</name>
<dbReference type="EMBL" id="JAUTWS010000268">
    <property type="protein sequence ID" value="MDO9714452.1"/>
    <property type="molecule type" value="Genomic_DNA"/>
</dbReference>
<evidence type="ECO:0000313" key="3">
    <source>
        <dbReference type="Proteomes" id="UP001243009"/>
    </source>
</evidence>
<accession>A0ABT9EE06</accession>
<proteinExistence type="predicted"/>
<reference evidence="2 3" key="1">
    <citation type="submission" date="2023-08" db="EMBL/GenBank/DDBJ databases">
        <title>The draft genome sequence of Paracraurococcus sp. LOR1-02.</title>
        <authorList>
            <person name="Kingkaew E."/>
            <person name="Tanasupawat S."/>
        </authorList>
    </citation>
    <scope>NUCLEOTIDE SEQUENCE [LARGE SCALE GENOMIC DNA]</scope>
    <source>
        <strain evidence="2 3">LOR1-02</strain>
    </source>
</reference>
<protein>
    <submittedName>
        <fullName evidence="2">Uncharacterized protein</fullName>
    </submittedName>
</protein>